<comment type="subcellular location">
    <subcellularLocation>
        <location evidence="1">Periplasm</location>
    </subcellularLocation>
</comment>
<dbReference type="GO" id="GO:0030288">
    <property type="term" value="C:outer membrane-bounded periplasmic space"/>
    <property type="evidence" value="ECO:0007669"/>
    <property type="project" value="UniProtKB-ARBA"/>
</dbReference>
<evidence type="ECO:0000256" key="3">
    <source>
        <dbReference type="ARBA" id="ARBA00022729"/>
    </source>
</evidence>
<proteinExistence type="inferred from homology"/>
<dbReference type="SUPFAM" id="SSF53850">
    <property type="entry name" value="Periplasmic binding protein-like II"/>
    <property type="match status" value="1"/>
</dbReference>
<comment type="caution">
    <text evidence="6">The sequence shown here is derived from an EMBL/GenBank/DDBJ whole genome shotgun (WGS) entry which is preliminary data.</text>
</comment>
<dbReference type="GO" id="GO:0043190">
    <property type="term" value="C:ATP-binding cassette (ABC) transporter complex"/>
    <property type="evidence" value="ECO:0007669"/>
    <property type="project" value="InterPro"/>
</dbReference>
<sequence length="506" mass="56034">MNRTMTLSAGAAFVLGALLSPAQAQDASKDVRIVMASAVDVVEPCHMNSTGYIGLVLKGNVVETLLKLDPKTSQPLPNLATEWTQVDPTTWRIKLRDGVKFHDGTPFDADAVVTALNRQFVPELACRDMIRSFGSVKIQPKALDKTTVEIVTSEPMPLMPLTLAQTGMTAPSTPMKEASRQPIGTGPYVFTSWNPAQNLVFTRFDGYWGEKPQVAKATYVWRSEPALRASMVEVGEADLALQIAPQDAVNKETDIGYLNADTSRVRFFMDKPPLNDVRVREAMNLAVDRSAFIGTIVSPLSVPASQFMLSNVNGYDPSLKPWPYDVAKAKALIKEAKAAGVPVDKEITLYGSEFMQANLSEMLETLAQYWAEIGVNVKIAMVDKIQHSSIRRKPYPTDRGPTMVHELHDNVAGDAFYTMIVYYTSNGGLTNIYDPNLDKLLQDASVSTGERRRDLFQQANRTIQREVVPDVMLFHMVSYIRVGKRVSYQPDFTTQGKLELSAITFK</sequence>
<name>W9H667_9PROT</name>
<evidence type="ECO:0000256" key="2">
    <source>
        <dbReference type="ARBA" id="ARBA00005695"/>
    </source>
</evidence>
<dbReference type="InterPro" id="IPR023765">
    <property type="entry name" value="SBP_5_CS"/>
</dbReference>
<keyword evidence="3 4" id="KW-0732">Signal</keyword>
<dbReference type="Proteomes" id="UP000019486">
    <property type="component" value="Unassembled WGS sequence"/>
</dbReference>
<evidence type="ECO:0000259" key="5">
    <source>
        <dbReference type="Pfam" id="PF00496"/>
    </source>
</evidence>
<dbReference type="Gene3D" id="3.40.190.10">
    <property type="entry name" value="Periplasmic binding protein-like II"/>
    <property type="match status" value="1"/>
</dbReference>
<gene>
    <name evidence="6" type="ORF">N825_24570</name>
</gene>
<dbReference type="RefSeq" id="WP_157619003.1">
    <property type="nucleotide sequence ID" value="NZ_AVFL01000003.1"/>
</dbReference>
<reference evidence="6 7" key="1">
    <citation type="submission" date="2013-08" db="EMBL/GenBank/DDBJ databases">
        <title>The genome sequence of Skermanella stibiiresistens.</title>
        <authorList>
            <person name="Zhu W."/>
            <person name="Wang G."/>
        </authorList>
    </citation>
    <scope>NUCLEOTIDE SEQUENCE [LARGE SCALE GENOMIC DNA]</scope>
    <source>
        <strain evidence="6 7">SB22</strain>
    </source>
</reference>
<dbReference type="Gene3D" id="3.10.105.10">
    <property type="entry name" value="Dipeptide-binding Protein, Domain 3"/>
    <property type="match status" value="1"/>
</dbReference>
<dbReference type="STRING" id="1385369.N825_24570"/>
<dbReference type="EMBL" id="AVFL01000003">
    <property type="protein sequence ID" value="EWY41715.1"/>
    <property type="molecule type" value="Genomic_DNA"/>
</dbReference>
<dbReference type="InterPro" id="IPR030678">
    <property type="entry name" value="Peptide/Ni-bd"/>
</dbReference>
<accession>W9H667</accession>
<dbReference type="InterPro" id="IPR000914">
    <property type="entry name" value="SBP_5_dom"/>
</dbReference>
<evidence type="ECO:0000256" key="4">
    <source>
        <dbReference type="SAM" id="SignalP"/>
    </source>
</evidence>
<dbReference type="Pfam" id="PF00496">
    <property type="entry name" value="SBP_bac_5"/>
    <property type="match status" value="1"/>
</dbReference>
<organism evidence="6 7">
    <name type="scientific">Skermanella stibiiresistens SB22</name>
    <dbReference type="NCBI Taxonomy" id="1385369"/>
    <lineage>
        <taxon>Bacteria</taxon>
        <taxon>Pseudomonadati</taxon>
        <taxon>Pseudomonadota</taxon>
        <taxon>Alphaproteobacteria</taxon>
        <taxon>Rhodospirillales</taxon>
        <taxon>Azospirillaceae</taxon>
        <taxon>Skermanella</taxon>
    </lineage>
</organism>
<feature type="chain" id="PRO_5004923448" evidence="4">
    <location>
        <begin position="25"/>
        <end position="506"/>
    </location>
</feature>
<dbReference type="Gene3D" id="3.90.76.10">
    <property type="entry name" value="Dipeptide-binding Protein, Domain 1"/>
    <property type="match status" value="1"/>
</dbReference>
<feature type="signal peptide" evidence="4">
    <location>
        <begin position="1"/>
        <end position="24"/>
    </location>
</feature>
<comment type="similarity">
    <text evidence="2">Belongs to the bacterial solute-binding protein 5 family.</text>
</comment>
<evidence type="ECO:0000256" key="1">
    <source>
        <dbReference type="ARBA" id="ARBA00004418"/>
    </source>
</evidence>
<feature type="domain" description="Solute-binding protein family 5" evidence="5">
    <location>
        <begin position="75"/>
        <end position="387"/>
    </location>
</feature>
<evidence type="ECO:0000313" key="7">
    <source>
        <dbReference type="Proteomes" id="UP000019486"/>
    </source>
</evidence>
<dbReference type="PIRSF" id="PIRSF002741">
    <property type="entry name" value="MppA"/>
    <property type="match status" value="1"/>
</dbReference>
<dbReference type="AlphaFoldDB" id="W9H667"/>
<dbReference type="PROSITE" id="PS01040">
    <property type="entry name" value="SBP_BACTERIAL_5"/>
    <property type="match status" value="1"/>
</dbReference>
<dbReference type="OrthoDB" id="9803988at2"/>
<dbReference type="InterPro" id="IPR039424">
    <property type="entry name" value="SBP_5"/>
</dbReference>
<evidence type="ECO:0000313" key="6">
    <source>
        <dbReference type="EMBL" id="EWY41715.1"/>
    </source>
</evidence>
<dbReference type="GO" id="GO:0015833">
    <property type="term" value="P:peptide transport"/>
    <property type="evidence" value="ECO:0007669"/>
    <property type="project" value="TreeGrafter"/>
</dbReference>
<dbReference type="GO" id="GO:1904680">
    <property type="term" value="F:peptide transmembrane transporter activity"/>
    <property type="evidence" value="ECO:0007669"/>
    <property type="project" value="TreeGrafter"/>
</dbReference>
<protein>
    <submittedName>
        <fullName evidence="6">Peptide ABC transporter substrate-binding protein</fullName>
    </submittedName>
</protein>
<keyword evidence="7" id="KW-1185">Reference proteome</keyword>
<dbReference type="PANTHER" id="PTHR30290">
    <property type="entry name" value="PERIPLASMIC BINDING COMPONENT OF ABC TRANSPORTER"/>
    <property type="match status" value="1"/>
</dbReference>